<organism evidence="2 4">
    <name type="scientific">Aureobasidium pullulans</name>
    <name type="common">Black yeast</name>
    <name type="synonym">Pullularia pullulans</name>
    <dbReference type="NCBI Taxonomy" id="5580"/>
    <lineage>
        <taxon>Eukaryota</taxon>
        <taxon>Fungi</taxon>
        <taxon>Dikarya</taxon>
        <taxon>Ascomycota</taxon>
        <taxon>Pezizomycotina</taxon>
        <taxon>Dothideomycetes</taxon>
        <taxon>Dothideomycetidae</taxon>
        <taxon>Dothideales</taxon>
        <taxon>Saccotheciaceae</taxon>
        <taxon>Aureobasidium</taxon>
    </lineage>
</organism>
<protein>
    <submittedName>
        <fullName evidence="2">Uncharacterized protein</fullName>
    </submittedName>
</protein>
<feature type="compositionally biased region" description="Polar residues" evidence="1">
    <location>
        <begin position="82"/>
        <end position="94"/>
    </location>
</feature>
<dbReference type="EMBL" id="QZAO01000029">
    <property type="protein sequence ID" value="THW78017.1"/>
    <property type="molecule type" value="Genomic_DNA"/>
</dbReference>
<dbReference type="Proteomes" id="UP000308802">
    <property type="component" value="Unassembled WGS sequence"/>
</dbReference>
<dbReference type="EMBL" id="QZAF01000056">
    <property type="protein sequence ID" value="THV74681.1"/>
    <property type="molecule type" value="Genomic_DNA"/>
</dbReference>
<accession>A0A4S8SUN8</accession>
<feature type="region of interest" description="Disordered" evidence="1">
    <location>
        <begin position="78"/>
        <end position="119"/>
    </location>
</feature>
<gene>
    <name evidence="3" type="ORF">D6D19_01797</name>
    <name evidence="2" type="ORF">D6D28_02390</name>
</gene>
<dbReference type="AlphaFoldDB" id="A0A4S8SUN8"/>
<dbReference type="Proteomes" id="UP000304951">
    <property type="component" value="Unassembled WGS sequence"/>
</dbReference>
<name>A0A4S8SUN8_AURPU</name>
<sequence length="141" mass="15756">MTRLPVASLHQGLISYTTKYINMPATLTMHTTNSQESLSPSTASSSLRPVKHVRFVSEILNDRRHSIESVDSFAESYKGWTPDTTATSAGVRNNSQDRHSSTRHTIPIGSSRRESVEGFDDIKRRWSMESLSEEASAIDDE</sequence>
<proteinExistence type="predicted"/>
<evidence type="ECO:0000313" key="3">
    <source>
        <dbReference type="EMBL" id="THW78017.1"/>
    </source>
</evidence>
<evidence type="ECO:0000313" key="5">
    <source>
        <dbReference type="Proteomes" id="UP000308802"/>
    </source>
</evidence>
<reference evidence="4 5" key="1">
    <citation type="submission" date="2018-10" db="EMBL/GenBank/DDBJ databases">
        <title>Fifty Aureobasidium pullulans genomes reveal a recombining polyextremotolerant generalist.</title>
        <authorList>
            <person name="Gostincar C."/>
            <person name="Turk M."/>
            <person name="Zajc J."/>
            <person name="Gunde-Cimerman N."/>
        </authorList>
    </citation>
    <scope>NUCLEOTIDE SEQUENCE [LARGE SCALE GENOMIC DNA]</scope>
    <source>
        <strain evidence="3 5">EXF-10659</strain>
        <strain evidence="2 4">EXF-11900</strain>
    </source>
</reference>
<evidence type="ECO:0000313" key="4">
    <source>
        <dbReference type="Proteomes" id="UP000304951"/>
    </source>
</evidence>
<evidence type="ECO:0000313" key="2">
    <source>
        <dbReference type="EMBL" id="THV74681.1"/>
    </source>
</evidence>
<evidence type="ECO:0000256" key="1">
    <source>
        <dbReference type="SAM" id="MobiDB-lite"/>
    </source>
</evidence>
<comment type="caution">
    <text evidence="2">The sequence shown here is derived from an EMBL/GenBank/DDBJ whole genome shotgun (WGS) entry which is preliminary data.</text>
</comment>